<dbReference type="InterPro" id="IPR014756">
    <property type="entry name" value="Ig_E-set"/>
</dbReference>
<keyword evidence="2" id="KW-1185">Reference proteome</keyword>
<reference evidence="1 2" key="2">
    <citation type="journal article" date="2021" name="Genomics">
        <title>High-quality reference genome for Clonorchis sinensis.</title>
        <authorList>
            <person name="Young N.D."/>
            <person name="Stroehlein A.J."/>
            <person name="Kinkar L."/>
            <person name="Wang T."/>
            <person name="Sohn W.M."/>
            <person name="Chang B.C.H."/>
            <person name="Kaur P."/>
            <person name="Weisz D."/>
            <person name="Dudchenko O."/>
            <person name="Aiden E.L."/>
            <person name="Korhonen P.K."/>
            <person name="Gasser R.B."/>
        </authorList>
    </citation>
    <scope>NUCLEOTIDE SEQUENCE [LARGE SCALE GENOMIC DNA]</scope>
    <source>
        <strain evidence="1">Cs-k2</strain>
    </source>
</reference>
<dbReference type="EMBL" id="NIRI02000056">
    <property type="protein sequence ID" value="KAG5442573.1"/>
    <property type="molecule type" value="Genomic_DNA"/>
</dbReference>
<dbReference type="SUPFAM" id="SSF81296">
    <property type="entry name" value="E set domains"/>
    <property type="match status" value="1"/>
</dbReference>
<sequence length="146" mass="16968">MSAAGYAVFGIMALLIAIAGALNYVECDKSDKSLRDFRIDGCEGSKCVLNQGYPLKGRFYFLSHYNVTEPWVQLYLWYIGWKRISVFSKNPCQQMYPKCPLKQWRSYIYNFVGTVPYEKNFTVKHLLLFFQEDISAFSAYDVTMQT</sequence>
<gene>
    <name evidence="1" type="ORF">CSKR_108188</name>
</gene>
<dbReference type="Proteomes" id="UP000286415">
    <property type="component" value="Unassembled WGS sequence"/>
</dbReference>
<dbReference type="OrthoDB" id="10307744at2759"/>
<name>A0A8T1M043_CLOSI</name>
<proteinExistence type="predicted"/>
<evidence type="ECO:0000313" key="2">
    <source>
        <dbReference type="Proteomes" id="UP000286415"/>
    </source>
</evidence>
<accession>A0A8T1M043</accession>
<dbReference type="Gene3D" id="2.60.40.770">
    <property type="match status" value="1"/>
</dbReference>
<organism evidence="1 2">
    <name type="scientific">Clonorchis sinensis</name>
    <name type="common">Chinese liver fluke</name>
    <dbReference type="NCBI Taxonomy" id="79923"/>
    <lineage>
        <taxon>Eukaryota</taxon>
        <taxon>Metazoa</taxon>
        <taxon>Spiralia</taxon>
        <taxon>Lophotrochozoa</taxon>
        <taxon>Platyhelminthes</taxon>
        <taxon>Trematoda</taxon>
        <taxon>Digenea</taxon>
        <taxon>Opisthorchiida</taxon>
        <taxon>Opisthorchiata</taxon>
        <taxon>Opisthorchiidae</taxon>
        <taxon>Clonorchis</taxon>
    </lineage>
</organism>
<comment type="caution">
    <text evidence="1">The sequence shown here is derived from an EMBL/GenBank/DDBJ whole genome shotgun (WGS) entry which is preliminary data.</text>
</comment>
<protein>
    <submittedName>
        <fullName evidence="1">Uncharacterized protein</fullName>
    </submittedName>
</protein>
<evidence type="ECO:0000313" key="1">
    <source>
        <dbReference type="EMBL" id="KAG5442573.1"/>
    </source>
</evidence>
<reference evidence="1 2" key="1">
    <citation type="journal article" date="2018" name="Biotechnol. Adv.">
        <title>Improved genomic resources and new bioinformatic workflow for the carcinogenic parasite Clonorchis sinensis: Biotechnological implications.</title>
        <authorList>
            <person name="Wang D."/>
            <person name="Korhonen P.K."/>
            <person name="Gasser R.B."/>
            <person name="Young N.D."/>
        </authorList>
    </citation>
    <scope>NUCLEOTIDE SEQUENCE [LARGE SCALE GENOMIC DNA]</scope>
    <source>
        <strain evidence="1">Cs-k2</strain>
    </source>
</reference>